<organism evidence="1 2">
    <name type="scientific">Burkholderia ambifaria (strain MC40-6)</name>
    <dbReference type="NCBI Taxonomy" id="398577"/>
    <lineage>
        <taxon>Bacteria</taxon>
        <taxon>Pseudomonadati</taxon>
        <taxon>Pseudomonadota</taxon>
        <taxon>Betaproteobacteria</taxon>
        <taxon>Burkholderiales</taxon>
        <taxon>Burkholderiaceae</taxon>
        <taxon>Burkholderia</taxon>
        <taxon>Burkholderia cepacia complex</taxon>
    </lineage>
</organism>
<protein>
    <submittedName>
        <fullName evidence="1">Uncharacterized protein</fullName>
    </submittedName>
</protein>
<dbReference type="KEGG" id="bac:BamMC406_3177"/>
<dbReference type="AlphaFoldDB" id="B1YXV0"/>
<proteinExistence type="predicted"/>
<gene>
    <name evidence="1" type="ordered locus">BamMC406_3177</name>
</gene>
<dbReference type="HOGENOM" id="CLU_2567182_0_0_4"/>
<reference evidence="2" key="1">
    <citation type="submission" date="2008-04" db="EMBL/GenBank/DDBJ databases">
        <title>Complete sequence of chromosome 2 of Burkholderia ambifaria MC40-6.</title>
        <authorList>
            <person name="Copeland A."/>
            <person name="Lucas S."/>
            <person name="Lapidus A."/>
            <person name="Glavina del Rio T."/>
            <person name="Dalin E."/>
            <person name="Tice H."/>
            <person name="Pitluck S."/>
            <person name="Chain P."/>
            <person name="Malfatti S."/>
            <person name="Shin M."/>
            <person name="Vergez L."/>
            <person name="Lang D."/>
            <person name="Schmutz J."/>
            <person name="Larimer F."/>
            <person name="Land M."/>
            <person name="Hauser L."/>
            <person name="Kyrpides N."/>
            <person name="Lykidis A."/>
            <person name="Ramette A."/>
            <person name="Konstantinidis K."/>
            <person name="Tiedje J."/>
            <person name="Richardson P."/>
        </authorList>
    </citation>
    <scope>NUCLEOTIDE SEQUENCE [LARGE SCALE GENOMIC DNA]</scope>
    <source>
        <strain evidence="2">MC40-6</strain>
    </source>
</reference>
<evidence type="ECO:0000313" key="2">
    <source>
        <dbReference type="Proteomes" id="UP000001680"/>
    </source>
</evidence>
<dbReference type="Proteomes" id="UP000001680">
    <property type="component" value="Chromosome 2"/>
</dbReference>
<accession>B1YXV0</accession>
<dbReference type="RefSeq" id="WP_012365092.1">
    <property type="nucleotide sequence ID" value="NC_010552.1"/>
</dbReference>
<sequence>MCKLLVCWDIGKPLGIAFALTTVLGAIIPPTVGAGEILVSFADWAYTTTVDCIAYANSQHGSAALADVNVHRAVEPVAEAV</sequence>
<name>B1YXV0_BURA4</name>
<evidence type="ECO:0000313" key="1">
    <source>
        <dbReference type="EMBL" id="ACB65650.1"/>
    </source>
</evidence>
<dbReference type="EMBL" id="CP001026">
    <property type="protein sequence ID" value="ACB65650.1"/>
    <property type="molecule type" value="Genomic_DNA"/>
</dbReference>